<dbReference type="PANTHER" id="PTHR38730:SF1">
    <property type="entry name" value="SLL7028 PROTEIN"/>
    <property type="match status" value="1"/>
</dbReference>
<dbReference type="InterPro" id="IPR018698">
    <property type="entry name" value="VWA-like_dom"/>
</dbReference>
<evidence type="ECO:0000313" key="2">
    <source>
        <dbReference type="EMBL" id="MEQ2557025.1"/>
    </source>
</evidence>
<gene>
    <name evidence="2" type="ORF">WMO43_03895</name>
</gene>
<name>A0ABV1HBD6_9FIRM</name>
<evidence type="ECO:0000259" key="1">
    <source>
        <dbReference type="Pfam" id="PF09967"/>
    </source>
</evidence>
<reference evidence="2 3" key="1">
    <citation type="submission" date="2024-03" db="EMBL/GenBank/DDBJ databases">
        <title>Human intestinal bacterial collection.</title>
        <authorList>
            <person name="Pauvert C."/>
            <person name="Hitch T.C.A."/>
            <person name="Clavel T."/>
        </authorList>
    </citation>
    <scope>NUCLEOTIDE SEQUENCE [LARGE SCALE GENOMIC DNA]</scope>
    <source>
        <strain evidence="2 3">CLA-AA-H185</strain>
    </source>
</reference>
<organism evidence="2 3">
    <name type="scientific">Maccoyibacter intestinihominis</name>
    <dbReference type="NCBI Taxonomy" id="3133499"/>
    <lineage>
        <taxon>Bacteria</taxon>
        <taxon>Bacillati</taxon>
        <taxon>Bacillota</taxon>
        <taxon>Clostridia</taxon>
        <taxon>Lachnospirales</taxon>
        <taxon>Lachnospiraceae</taxon>
        <taxon>Maccoyibacter</taxon>
    </lineage>
</organism>
<keyword evidence="3" id="KW-1185">Reference proteome</keyword>
<feature type="domain" description="VWA-like" evidence="1">
    <location>
        <begin position="287"/>
        <end position="425"/>
    </location>
</feature>
<sequence>MFEEELLEKTAVCTEILQDAKNELYLNMRFLDVALNSLSLQPTFEVSDYAVDGAVFYYEIPHLIEQYKIGNVMVNRAYLHSMFHCLFAHVFKEKREEKMLWDLACDIAVESVIDSLPVRCLRMPSRPYRRAVYNGLQEKIRVLTAEGIYKLLAENDMDPRMIARLVLEFRVDDHRYWKSDSEKKRNGMPNENRWQDIREKMETELSTFSKEAAEDSKGLCEQLAVENRERYDYRSFLKKFCVLKEEMQVDIDSFDYIFYHYGMEMYGNMPLIEPQETKEVNRIENFVIAIDTSMSCKRELVQKFLEETYSVLSQSESFYRKFRVHIIQCDERVQSDVVVTNAKELQDYMDHFTIRGLGGTDFRPVFNYVNRLLAEKKFTKLKGLLYFTDGYGRYPLKKPPYDTAFVFLKEDYLDVDVPPWAIKLVLGEEDLEEQQ</sequence>
<dbReference type="Pfam" id="PF09967">
    <property type="entry name" value="DUF2201"/>
    <property type="match status" value="1"/>
</dbReference>
<protein>
    <submittedName>
        <fullName evidence="2">VWA-like domain-containing protein</fullName>
    </submittedName>
</protein>
<dbReference type="RefSeq" id="WP_353530125.1">
    <property type="nucleotide sequence ID" value="NZ_JBBMEX010000003.1"/>
</dbReference>
<comment type="caution">
    <text evidence="2">The sequence shown here is derived from an EMBL/GenBank/DDBJ whole genome shotgun (WGS) entry which is preliminary data.</text>
</comment>
<dbReference type="CDD" id="cd00198">
    <property type="entry name" value="vWFA"/>
    <property type="match status" value="1"/>
</dbReference>
<dbReference type="SUPFAM" id="SSF53300">
    <property type="entry name" value="vWA-like"/>
    <property type="match status" value="1"/>
</dbReference>
<dbReference type="PANTHER" id="PTHR38730">
    <property type="entry name" value="SLL7028 PROTEIN"/>
    <property type="match status" value="1"/>
</dbReference>
<evidence type="ECO:0000313" key="3">
    <source>
        <dbReference type="Proteomes" id="UP001454489"/>
    </source>
</evidence>
<dbReference type="InterPro" id="IPR036465">
    <property type="entry name" value="vWFA_dom_sf"/>
</dbReference>
<proteinExistence type="predicted"/>
<dbReference type="EMBL" id="JBBMEX010000003">
    <property type="protein sequence ID" value="MEQ2557025.1"/>
    <property type="molecule type" value="Genomic_DNA"/>
</dbReference>
<dbReference type="Proteomes" id="UP001454489">
    <property type="component" value="Unassembled WGS sequence"/>
</dbReference>
<accession>A0ABV1HBD6</accession>